<evidence type="ECO:0000313" key="1">
    <source>
        <dbReference type="Proteomes" id="UP001652660"/>
    </source>
</evidence>
<keyword evidence="1" id="KW-1185">Reference proteome</keyword>
<organism evidence="1 2">
    <name type="scientific">Coffea arabica</name>
    <name type="common">Arabian coffee</name>
    <dbReference type="NCBI Taxonomy" id="13443"/>
    <lineage>
        <taxon>Eukaryota</taxon>
        <taxon>Viridiplantae</taxon>
        <taxon>Streptophyta</taxon>
        <taxon>Embryophyta</taxon>
        <taxon>Tracheophyta</taxon>
        <taxon>Spermatophyta</taxon>
        <taxon>Magnoliopsida</taxon>
        <taxon>eudicotyledons</taxon>
        <taxon>Gunneridae</taxon>
        <taxon>Pentapetalae</taxon>
        <taxon>asterids</taxon>
        <taxon>lamiids</taxon>
        <taxon>Gentianales</taxon>
        <taxon>Rubiaceae</taxon>
        <taxon>Ixoroideae</taxon>
        <taxon>Gardenieae complex</taxon>
        <taxon>Bertiereae - Coffeeae clade</taxon>
        <taxon>Coffeeae</taxon>
        <taxon>Coffea</taxon>
    </lineage>
</organism>
<name>A0ABM4UYL8_COFAR</name>
<dbReference type="Proteomes" id="UP001652660">
    <property type="component" value="Chromosome 6e"/>
</dbReference>
<sequence>MEEALCPKISMEFQSEDEVYNFYNRYGLVLEFSVRRDYLNKDKDGVVTSRRYAYCKEECAHMMRSQRKVSISHGAQAEIANDAGISLKQTHELMGKETGRLDNIGYTRDDLKRYL</sequence>
<dbReference type="GeneID" id="140009940"/>
<dbReference type="PANTHER" id="PTHR47718">
    <property type="entry name" value="OS01G0519700 PROTEIN"/>
    <property type="match status" value="1"/>
</dbReference>
<evidence type="ECO:0008006" key="3">
    <source>
        <dbReference type="Google" id="ProtNLM"/>
    </source>
</evidence>
<dbReference type="RefSeq" id="XP_071912387.1">
    <property type="nucleotide sequence ID" value="XM_072056286.1"/>
</dbReference>
<gene>
    <name evidence="2" type="primary">LOC140009940</name>
</gene>
<protein>
    <recommendedName>
        <fullName evidence="3">Protein FAR1-RELATED SEQUENCE</fullName>
    </recommendedName>
</protein>
<proteinExistence type="predicted"/>
<accession>A0ABM4UYL8</accession>
<dbReference type="PANTHER" id="PTHR47718:SF2">
    <property type="entry name" value="PROTEIN FAR1-RELATED SEQUENCE 5-LIKE"/>
    <property type="match status" value="1"/>
</dbReference>
<reference evidence="2" key="1">
    <citation type="submission" date="2025-08" db="UniProtKB">
        <authorList>
            <consortium name="RefSeq"/>
        </authorList>
    </citation>
    <scope>IDENTIFICATION</scope>
    <source>
        <tissue evidence="2">Leaves</tissue>
    </source>
</reference>
<evidence type="ECO:0000313" key="2">
    <source>
        <dbReference type="RefSeq" id="XP_071912387.1"/>
    </source>
</evidence>